<evidence type="ECO:0000313" key="13">
    <source>
        <dbReference type="Proteomes" id="UP001360953"/>
    </source>
</evidence>
<dbReference type="GeneID" id="92028236"/>
<comment type="catalytic activity">
    <reaction evidence="9">
        <text>S-hexadecanoyl-L-cysteinyl-[protein] + H2O = L-cysteinyl-[protein] + hexadecanoate + H(+)</text>
        <dbReference type="Rhea" id="RHEA:19233"/>
        <dbReference type="Rhea" id="RHEA-COMP:10131"/>
        <dbReference type="Rhea" id="RHEA-COMP:11032"/>
        <dbReference type="ChEBI" id="CHEBI:7896"/>
        <dbReference type="ChEBI" id="CHEBI:15377"/>
        <dbReference type="ChEBI" id="CHEBI:15378"/>
        <dbReference type="ChEBI" id="CHEBI:29950"/>
        <dbReference type="ChEBI" id="CHEBI:74151"/>
        <dbReference type="EC" id="3.1.2.22"/>
    </reaction>
</comment>
<keyword evidence="6" id="KW-0443">Lipid metabolism</keyword>
<organism evidence="12 13">
    <name type="scientific">Phyllosticta citribraziliensis</name>
    <dbReference type="NCBI Taxonomy" id="989973"/>
    <lineage>
        <taxon>Eukaryota</taxon>
        <taxon>Fungi</taxon>
        <taxon>Dikarya</taxon>
        <taxon>Ascomycota</taxon>
        <taxon>Pezizomycotina</taxon>
        <taxon>Dothideomycetes</taxon>
        <taxon>Dothideomycetes incertae sedis</taxon>
        <taxon>Botryosphaeriales</taxon>
        <taxon>Phyllostictaceae</taxon>
        <taxon>Phyllosticta</taxon>
    </lineage>
</organism>
<comment type="caution">
    <text evidence="12">The sequence shown here is derived from an EMBL/GenBank/DDBJ whole genome shotgun (WGS) entry which is preliminary data.</text>
</comment>
<evidence type="ECO:0000256" key="6">
    <source>
        <dbReference type="ARBA" id="ARBA00022832"/>
    </source>
</evidence>
<keyword evidence="6" id="KW-0276">Fatty acid metabolism</keyword>
<name>A0ABR1MBL0_9PEZI</name>
<keyword evidence="5 12" id="KW-0378">Hydrolase</keyword>
<evidence type="ECO:0000256" key="2">
    <source>
        <dbReference type="ARBA" id="ARBA00012423"/>
    </source>
</evidence>
<keyword evidence="13" id="KW-1185">Reference proteome</keyword>
<dbReference type="InterPro" id="IPR050565">
    <property type="entry name" value="LYPA1-2/EST-like"/>
</dbReference>
<gene>
    <name evidence="12" type="ORF">J3D65DRAFT_32001</name>
</gene>
<dbReference type="Proteomes" id="UP001360953">
    <property type="component" value="Unassembled WGS sequence"/>
</dbReference>
<feature type="compositionally biased region" description="Low complexity" evidence="10">
    <location>
        <begin position="12"/>
        <end position="27"/>
    </location>
</feature>
<evidence type="ECO:0000256" key="8">
    <source>
        <dbReference type="ARBA" id="ARBA00031195"/>
    </source>
</evidence>
<proteinExistence type="inferred from homology"/>
<evidence type="ECO:0000256" key="3">
    <source>
        <dbReference type="ARBA" id="ARBA00014923"/>
    </source>
</evidence>
<accession>A0ABR1MBL0</accession>
<evidence type="ECO:0000259" key="11">
    <source>
        <dbReference type="Pfam" id="PF02230"/>
    </source>
</evidence>
<dbReference type="Gene3D" id="3.40.50.1820">
    <property type="entry name" value="alpha/beta hydrolase"/>
    <property type="match status" value="1"/>
</dbReference>
<keyword evidence="4" id="KW-0719">Serine esterase</keyword>
<dbReference type="PANTHER" id="PTHR10655">
    <property type="entry name" value="LYSOPHOSPHOLIPASE-RELATED"/>
    <property type="match status" value="1"/>
</dbReference>
<evidence type="ECO:0000256" key="10">
    <source>
        <dbReference type="SAM" id="MobiDB-lite"/>
    </source>
</evidence>
<feature type="region of interest" description="Disordered" evidence="10">
    <location>
        <begin position="1"/>
        <end position="27"/>
    </location>
</feature>
<dbReference type="InterPro" id="IPR029058">
    <property type="entry name" value="AB_hydrolase_fold"/>
</dbReference>
<dbReference type="GO" id="GO:0016787">
    <property type="term" value="F:hydrolase activity"/>
    <property type="evidence" value="ECO:0007669"/>
    <property type="project" value="UniProtKB-KW"/>
</dbReference>
<evidence type="ECO:0000256" key="7">
    <source>
        <dbReference type="ARBA" id="ARBA00029392"/>
    </source>
</evidence>
<evidence type="ECO:0000313" key="12">
    <source>
        <dbReference type="EMBL" id="KAK7544684.1"/>
    </source>
</evidence>
<protein>
    <recommendedName>
        <fullName evidence="3">Acyl-protein thioesterase 1</fullName>
        <ecNumber evidence="2">3.1.2.22</ecNumber>
    </recommendedName>
    <alternativeName>
        <fullName evidence="8">Palmitoyl-protein hydrolase</fullName>
    </alternativeName>
</protein>
<dbReference type="Pfam" id="PF02230">
    <property type="entry name" value="Abhydrolase_2"/>
    <property type="match status" value="1"/>
</dbReference>
<dbReference type="SUPFAM" id="SSF53474">
    <property type="entry name" value="alpha/beta-Hydrolases"/>
    <property type="match status" value="1"/>
</dbReference>
<dbReference type="EC" id="3.1.2.22" evidence="2"/>
<evidence type="ECO:0000256" key="5">
    <source>
        <dbReference type="ARBA" id="ARBA00022801"/>
    </source>
</evidence>
<comment type="function">
    <text evidence="7">Hydrolyzes fatty acids from S-acylated cysteine residues in proteins with a strong preference for palmitoylated G-alpha proteins over other acyl substrates. Mediates the deacylation of G-alpha proteins such as GPA1 in vivo, but has weak or no activity toward palmitoylated Ras proteins. Has weak lysophospholipase activity in vitro; however such activity may not exist in vivo.</text>
</comment>
<comment type="similarity">
    <text evidence="1">Belongs to the AB hydrolase superfamily. AB hydrolase 2 family.</text>
</comment>
<evidence type="ECO:0000256" key="4">
    <source>
        <dbReference type="ARBA" id="ARBA00022487"/>
    </source>
</evidence>
<reference evidence="12 13" key="1">
    <citation type="submission" date="2024-04" db="EMBL/GenBank/DDBJ databases">
        <title>Phyllosticta paracitricarpa is synonymous to the EU quarantine fungus P. citricarpa based on phylogenomic analyses.</title>
        <authorList>
            <consortium name="Lawrence Berkeley National Laboratory"/>
            <person name="Van ingen-buijs V.A."/>
            <person name="Van westerhoven A.C."/>
            <person name="Haridas S."/>
            <person name="Skiadas P."/>
            <person name="Martin F."/>
            <person name="Groenewald J.Z."/>
            <person name="Crous P.W."/>
            <person name="Seidl M.F."/>
        </authorList>
    </citation>
    <scope>NUCLEOTIDE SEQUENCE [LARGE SCALE GENOMIC DNA]</scope>
    <source>
        <strain evidence="12 13">CPC 17464</strain>
    </source>
</reference>
<dbReference type="PANTHER" id="PTHR10655:SF17">
    <property type="entry name" value="LYSOPHOSPHOLIPASE-LIKE PROTEIN 1"/>
    <property type="match status" value="1"/>
</dbReference>
<evidence type="ECO:0000256" key="1">
    <source>
        <dbReference type="ARBA" id="ARBA00006499"/>
    </source>
</evidence>
<dbReference type="EMBL" id="JBBPEH010000001">
    <property type="protein sequence ID" value="KAK7544684.1"/>
    <property type="molecule type" value="Genomic_DNA"/>
</dbReference>
<dbReference type="InterPro" id="IPR003140">
    <property type="entry name" value="PLipase/COase/thioEstase"/>
</dbReference>
<sequence>MAHESKTSHVSFFGSGPQGTTTTTPTEPFVIPPSHPTGRHTHTIIVLHGRGDTGPQFGSGLASAHTSSLSPTTSKKKRLAEHLRTTRFVFPTAPLVSAATGLTQWYENFSLADPAQRKEPQRAGLAATAALLARLVRREARLVGGLDRIVLGGLSQGCAAALVFFLGFHGYDGEEEGGDEGEKDVEALGGFFGMSGWLPFADELDPSTWRDREGESVAAEQEEMGADEWMPQRQAKAANVARAITSLPPLSLEPQESPAFARTPVFLGHGMHDRHVEMRLGAQAGDVLVDLGCEVRWEEYDEEHWWKEPEQIDDLVEFLRDAVGIETT</sequence>
<dbReference type="RefSeq" id="XP_066659919.1">
    <property type="nucleotide sequence ID" value="XM_066795330.1"/>
</dbReference>
<feature type="domain" description="Phospholipase/carboxylesterase/thioesterase" evidence="11">
    <location>
        <begin position="36"/>
        <end position="163"/>
    </location>
</feature>
<evidence type="ECO:0000256" key="9">
    <source>
        <dbReference type="ARBA" id="ARBA00047337"/>
    </source>
</evidence>